<feature type="region of interest" description="Disordered" evidence="1">
    <location>
        <begin position="58"/>
        <end position="95"/>
    </location>
</feature>
<feature type="signal peptide" evidence="2">
    <location>
        <begin position="1"/>
        <end position="45"/>
    </location>
</feature>
<evidence type="ECO:0000256" key="1">
    <source>
        <dbReference type="SAM" id="MobiDB-lite"/>
    </source>
</evidence>
<feature type="compositionally biased region" description="Basic and acidic residues" evidence="1">
    <location>
        <begin position="65"/>
        <end position="86"/>
    </location>
</feature>
<sequence length="175" mass="18754">MLCTGVPRPTLAPLPRLFRSDIRLGPPRSVLLLLLLLLLLNTVDGGGGIVGFGGLAAGEPPQRQRHGERPAREEVHGEGREHRAGRQVDLPPTGVLQRDVCEPLRHGAAAMGPPLEELAHRHGAVDGLLQLRQEAIAVALREHVEAALVPPLGEIRRRRAPPPGQTSAPSARRPS</sequence>
<evidence type="ECO:0000313" key="3">
    <source>
        <dbReference type="EMBL" id="CAE4654184.1"/>
    </source>
</evidence>
<proteinExistence type="predicted"/>
<gene>
    <name evidence="3" type="ORF">AMON00008_LOCUS55310</name>
</gene>
<protein>
    <submittedName>
        <fullName evidence="3">Uncharacterized protein</fullName>
    </submittedName>
</protein>
<dbReference type="EMBL" id="HBNR01077702">
    <property type="protein sequence ID" value="CAE4654184.1"/>
    <property type="molecule type" value="Transcribed_RNA"/>
</dbReference>
<name>A0A7S4SS29_9DINO</name>
<dbReference type="AlphaFoldDB" id="A0A7S4SS29"/>
<keyword evidence="2" id="KW-0732">Signal</keyword>
<reference evidence="3" key="1">
    <citation type="submission" date="2021-01" db="EMBL/GenBank/DDBJ databases">
        <authorList>
            <person name="Corre E."/>
            <person name="Pelletier E."/>
            <person name="Niang G."/>
            <person name="Scheremetjew M."/>
            <person name="Finn R."/>
            <person name="Kale V."/>
            <person name="Holt S."/>
            <person name="Cochrane G."/>
            <person name="Meng A."/>
            <person name="Brown T."/>
            <person name="Cohen L."/>
        </authorList>
    </citation>
    <scope>NUCLEOTIDE SEQUENCE</scope>
    <source>
        <strain evidence="3">CCMP3105</strain>
    </source>
</reference>
<accession>A0A7S4SS29</accession>
<feature type="chain" id="PRO_5030834901" evidence="2">
    <location>
        <begin position="46"/>
        <end position="175"/>
    </location>
</feature>
<organism evidence="3">
    <name type="scientific">Alexandrium monilatum</name>
    <dbReference type="NCBI Taxonomy" id="311494"/>
    <lineage>
        <taxon>Eukaryota</taxon>
        <taxon>Sar</taxon>
        <taxon>Alveolata</taxon>
        <taxon>Dinophyceae</taxon>
        <taxon>Gonyaulacales</taxon>
        <taxon>Pyrocystaceae</taxon>
        <taxon>Alexandrium</taxon>
    </lineage>
</organism>
<evidence type="ECO:0000256" key="2">
    <source>
        <dbReference type="SAM" id="SignalP"/>
    </source>
</evidence>
<feature type="region of interest" description="Disordered" evidence="1">
    <location>
        <begin position="154"/>
        <end position="175"/>
    </location>
</feature>